<dbReference type="PANTHER" id="PTHR10638">
    <property type="entry name" value="COPPER AMINE OXIDASE"/>
    <property type="match status" value="1"/>
</dbReference>
<reference evidence="13 14" key="1">
    <citation type="submission" date="2016-07" db="EMBL/GenBank/DDBJ databases">
        <title>Pervasive Adenine N6-methylation of Active Genes in Fungi.</title>
        <authorList>
            <consortium name="DOE Joint Genome Institute"/>
            <person name="Mondo S.J."/>
            <person name="Dannebaum R.O."/>
            <person name="Kuo R.C."/>
            <person name="Labutti K."/>
            <person name="Haridas S."/>
            <person name="Kuo A."/>
            <person name="Salamov A."/>
            <person name="Ahrendt S.R."/>
            <person name="Lipzen A."/>
            <person name="Sullivan W."/>
            <person name="Andreopoulos W.B."/>
            <person name="Clum A."/>
            <person name="Lindquist E."/>
            <person name="Daum C."/>
            <person name="Ramamoorthy G.K."/>
            <person name="Gryganskyi A."/>
            <person name="Culley D."/>
            <person name="Magnuson J.K."/>
            <person name="James T.Y."/>
            <person name="O'Malley M.A."/>
            <person name="Stajich J.E."/>
            <person name="Spatafora J.W."/>
            <person name="Visel A."/>
            <person name="Grigoriev I.V."/>
        </authorList>
    </citation>
    <scope>NUCLEOTIDE SEQUENCE [LARGE SCALE GENOMIC DNA]</scope>
    <source>
        <strain evidence="13 14">68-887.2</strain>
    </source>
</reference>
<evidence type="ECO:0000256" key="9">
    <source>
        <dbReference type="RuleBase" id="RU000672"/>
    </source>
</evidence>
<dbReference type="GO" id="GO:0008131">
    <property type="term" value="F:primary methylamine oxidase activity"/>
    <property type="evidence" value="ECO:0007669"/>
    <property type="project" value="InterPro"/>
</dbReference>
<feature type="transmembrane region" description="Helical" evidence="10">
    <location>
        <begin position="44"/>
        <end position="65"/>
    </location>
</feature>
<dbReference type="Pfam" id="PF09248">
    <property type="entry name" value="DUF1965"/>
    <property type="match status" value="1"/>
</dbReference>
<dbReference type="EC" id="1.4.3.-" evidence="9"/>
<dbReference type="PRINTS" id="PR00766">
    <property type="entry name" value="CUDAOXIDASE"/>
</dbReference>
<comment type="PTM">
    <text evidence="8 9">Topaquinone (TPQ) is generated by copper-dependent autoxidation of a specific tyrosyl residue.</text>
</comment>
<feature type="domain" description="Copper amine oxidase catalytic" evidence="11">
    <location>
        <begin position="366"/>
        <end position="794"/>
    </location>
</feature>
<comment type="cofactor">
    <cofactor evidence="9">
        <name>Cu cation</name>
        <dbReference type="ChEBI" id="CHEBI:23378"/>
    </cofactor>
    <text evidence="9">Contains 1 topaquinone per subunit.</text>
</comment>
<dbReference type="AlphaFoldDB" id="A0A1Y2AWX4"/>
<protein>
    <recommendedName>
        <fullName evidence="9">Amine oxidase</fullName>
        <ecNumber evidence="9">1.4.3.-</ecNumber>
    </recommendedName>
</protein>
<feature type="active site" description="Proton acceptor" evidence="7">
    <location>
        <position position="440"/>
    </location>
</feature>
<dbReference type="SUPFAM" id="SSF49998">
    <property type="entry name" value="Amine oxidase catalytic domain"/>
    <property type="match status" value="1"/>
</dbReference>
<feature type="active site" description="Schiff-base intermediate with substrate; via topaquinone" evidence="7">
    <location>
        <position position="523"/>
    </location>
</feature>
<proteinExistence type="inferred from homology"/>
<dbReference type="EMBL" id="MCFC01000042">
    <property type="protein sequence ID" value="ORY26996.1"/>
    <property type="molecule type" value="Genomic_DNA"/>
</dbReference>
<keyword evidence="10" id="KW-0812">Transmembrane</keyword>
<dbReference type="InParanoid" id="A0A1Y2AWX4"/>
<evidence type="ECO:0000256" key="10">
    <source>
        <dbReference type="SAM" id="Phobius"/>
    </source>
</evidence>
<feature type="domain" description="DUF1965" evidence="12">
    <location>
        <begin position="285"/>
        <end position="336"/>
    </location>
</feature>
<keyword evidence="14" id="KW-1185">Reference proteome</keyword>
<keyword evidence="6 9" id="KW-0186">Copper</keyword>
<name>A0A1Y2AWX4_9TREE</name>
<keyword evidence="5 9" id="KW-0560">Oxidoreductase</keyword>
<comment type="similarity">
    <text evidence="2 9">Belongs to the copper/topaquinone oxidase family.</text>
</comment>
<evidence type="ECO:0000256" key="6">
    <source>
        <dbReference type="ARBA" id="ARBA00023008"/>
    </source>
</evidence>
<keyword evidence="3 9" id="KW-0479">Metal-binding</keyword>
<dbReference type="Gene3D" id="2.70.98.20">
    <property type="entry name" value="Copper amine oxidase, catalytic domain"/>
    <property type="match status" value="1"/>
</dbReference>
<dbReference type="InterPro" id="IPR015798">
    <property type="entry name" value="Cu_amine_oxidase_C"/>
</dbReference>
<dbReference type="PANTHER" id="PTHR10638:SF20">
    <property type="entry name" value="AMINE OXIDASE"/>
    <property type="match status" value="1"/>
</dbReference>
<organism evidence="13 14">
    <name type="scientific">Naematelia encephala</name>
    <dbReference type="NCBI Taxonomy" id="71784"/>
    <lineage>
        <taxon>Eukaryota</taxon>
        <taxon>Fungi</taxon>
        <taxon>Dikarya</taxon>
        <taxon>Basidiomycota</taxon>
        <taxon>Agaricomycotina</taxon>
        <taxon>Tremellomycetes</taxon>
        <taxon>Tremellales</taxon>
        <taxon>Naemateliaceae</taxon>
        <taxon>Naematelia</taxon>
    </lineage>
</organism>
<evidence type="ECO:0000313" key="14">
    <source>
        <dbReference type="Proteomes" id="UP000193986"/>
    </source>
</evidence>
<gene>
    <name evidence="13" type="ORF">BCR39DRAFT_246721</name>
</gene>
<evidence type="ECO:0000256" key="8">
    <source>
        <dbReference type="PIRSR" id="PIRSR600269-51"/>
    </source>
</evidence>
<evidence type="ECO:0000256" key="7">
    <source>
        <dbReference type="PIRSR" id="PIRSR600269-50"/>
    </source>
</evidence>
<dbReference type="STRING" id="71784.A0A1Y2AWX4"/>
<evidence type="ECO:0000256" key="3">
    <source>
        <dbReference type="ARBA" id="ARBA00022723"/>
    </source>
</evidence>
<dbReference type="GO" id="GO:0009308">
    <property type="term" value="P:amine metabolic process"/>
    <property type="evidence" value="ECO:0007669"/>
    <property type="project" value="UniProtKB-UniRule"/>
</dbReference>
<evidence type="ECO:0000256" key="4">
    <source>
        <dbReference type="ARBA" id="ARBA00022772"/>
    </source>
</evidence>
<comment type="caution">
    <text evidence="13">The sequence shown here is derived from an EMBL/GenBank/DDBJ whole genome shotgun (WGS) entry which is preliminary data.</text>
</comment>
<dbReference type="Gene3D" id="3.10.450.40">
    <property type="match status" value="2"/>
</dbReference>
<sequence>MSSGLDYEPLLHDDAKTALSDIASGRIEGVARPRTITKVVNSKTVFALLAGLLLYPAVSCIFGAISAVREPYVASDSVLSTSTEAVPLCETTDLLSVTAPRKNIWKNLSLKEATEIRSWLWETERGLNLTKSALATESDNAIFLIEAFTPRKSDALAYLDGGAAIPAKYAHSIINHGSSEEIIDYLIGPLPLSEKTTMRPLTEIYHRPDIPYNAHGFNPNGTAMGLLLAKTFGPLADVTMDLFGGVARGLANDTIIGGGNAPLSYDGTWRRMWMGLKLNVPGHYLFPLDIYTYFDVSGTDPALWHVIRMVYNNQTFASPEDFRAAWEKGELKRSKKPLLDDASGWASRSRVHKGSKRDLDERAGPRSVSFDGLRFRVDQEEQYITWMGFSFYLGFERDMGLNLWDIHFRGERIIYEITPQEAMAQYSGTDPHQATTVFLDRAFGMGQSVKELMVGYDCPSEAVYLPATIHTAAGSSTRLNAICVFEKDSTKPLSRHTGWLKDEMGAIKGYELTVRSISTVGNYDYLFDYTFQLDGTIEIRLSASGYLQGGVWNDKQADYGHQIRDTTMGSLHDHVINYKVDFDIAGTRNSLTAAMLEMEEISQPWVDEDWGRVSPIYRRRMIEVKADLRPISQTFSQQKIVRKKILTEDDSRLEYPKNMEGNYVISNEDAHNAWGNPRGYAIHPGASNIHLTNLNCKRTQDNVNWAKHHLSVTRRHDNEPSSSSLWNIHLPGKPTVDFYKFFDGESLDQEDLVVWLNLGTHHIPRAEDSPQTLTNVATSSVLLTPFNFNDYDVSMESMNAILLNAPKPGQVWDVDENGVKVPFCVPKKLKEFTYTGLLSFDEDGSPASPADVLEQRKIGEHVRSGSNQADLECDCSRVLARPPC</sequence>
<dbReference type="InterPro" id="IPR036460">
    <property type="entry name" value="Cu_amine_oxidase_C_sf"/>
</dbReference>
<dbReference type="GO" id="GO:0048038">
    <property type="term" value="F:quinone binding"/>
    <property type="evidence" value="ECO:0007669"/>
    <property type="project" value="InterPro"/>
</dbReference>
<keyword evidence="10" id="KW-1133">Transmembrane helix</keyword>
<dbReference type="Pfam" id="PF01179">
    <property type="entry name" value="Cu_amine_oxid"/>
    <property type="match status" value="1"/>
</dbReference>
<evidence type="ECO:0000256" key="5">
    <source>
        <dbReference type="ARBA" id="ARBA00023002"/>
    </source>
</evidence>
<evidence type="ECO:0000256" key="1">
    <source>
        <dbReference type="ARBA" id="ARBA00001935"/>
    </source>
</evidence>
<evidence type="ECO:0000259" key="12">
    <source>
        <dbReference type="Pfam" id="PF09248"/>
    </source>
</evidence>
<dbReference type="Proteomes" id="UP000193986">
    <property type="component" value="Unassembled WGS sequence"/>
</dbReference>
<dbReference type="InterPro" id="IPR000269">
    <property type="entry name" value="Cu_amine_oxidase"/>
</dbReference>
<evidence type="ECO:0000256" key="2">
    <source>
        <dbReference type="ARBA" id="ARBA00007983"/>
    </source>
</evidence>
<comment type="cofactor">
    <cofactor evidence="1">
        <name>Cu cation</name>
        <dbReference type="ChEBI" id="CHEBI:23378"/>
    </cofactor>
</comment>
<feature type="modified residue" description="2',4',5'-topaquinone" evidence="8">
    <location>
        <position position="523"/>
    </location>
</feature>
<dbReference type="GO" id="GO:0005507">
    <property type="term" value="F:copper ion binding"/>
    <property type="evidence" value="ECO:0007669"/>
    <property type="project" value="InterPro"/>
</dbReference>
<dbReference type="GO" id="GO:0005886">
    <property type="term" value="C:plasma membrane"/>
    <property type="evidence" value="ECO:0007669"/>
    <property type="project" value="TreeGrafter"/>
</dbReference>
<evidence type="ECO:0000259" key="11">
    <source>
        <dbReference type="Pfam" id="PF01179"/>
    </source>
</evidence>
<dbReference type="OrthoDB" id="3341590at2759"/>
<evidence type="ECO:0000313" key="13">
    <source>
        <dbReference type="EMBL" id="ORY26996.1"/>
    </source>
</evidence>
<keyword evidence="10" id="KW-0472">Membrane</keyword>
<keyword evidence="4 7" id="KW-0801">TPQ</keyword>
<dbReference type="InterPro" id="IPR015328">
    <property type="entry name" value="DUF1965"/>
</dbReference>
<dbReference type="InterPro" id="IPR016182">
    <property type="entry name" value="Cu_amine_oxidase_N-reg"/>
</dbReference>
<dbReference type="SUPFAM" id="SSF54416">
    <property type="entry name" value="Amine oxidase N-terminal region"/>
    <property type="match status" value="2"/>
</dbReference>
<accession>A0A1Y2AWX4</accession>